<feature type="region of interest" description="Disordered" evidence="1">
    <location>
        <begin position="768"/>
        <end position="803"/>
    </location>
</feature>
<feature type="compositionally biased region" description="Polar residues" evidence="1">
    <location>
        <begin position="1674"/>
        <end position="1688"/>
    </location>
</feature>
<reference evidence="2 3" key="1">
    <citation type="journal article" date="2006" name="Nature">
        <title>Insights from the genome of the biotrophic fungal plant pathogen Ustilago maydis.</title>
        <authorList>
            <person name="Kamper J."/>
            <person name="Kahmann R."/>
            <person name="Bolker M."/>
            <person name="Ma L.J."/>
            <person name="Brefort T."/>
            <person name="Saville B.J."/>
            <person name="Banuett F."/>
            <person name="Kronstad J.W."/>
            <person name="Gold S.E."/>
            <person name="Muller O."/>
            <person name="Perlin M.H."/>
            <person name="Wosten H.A."/>
            <person name="de Vries R."/>
            <person name="Ruiz-Herrera J."/>
            <person name="Reynaga-Pena C.G."/>
            <person name="Snetselaar K."/>
            <person name="McCann M."/>
            <person name="Perez-Martin J."/>
            <person name="Feldbrugge M."/>
            <person name="Basse C.W."/>
            <person name="Steinberg G."/>
            <person name="Ibeas J.I."/>
            <person name="Holloman W."/>
            <person name="Guzman P."/>
            <person name="Farman M."/>
            <person name="Stajich J.E."/>
            <person name="Sentandreu R."/>
            <person name="Gonzalez-Prieto J.M."/>
            <person name="Kennell J.C."/>
            <person name="Molina L."/>
            <person name="Schirawski J."/>
            <person name="Mendoza-Mendoza A."/>
            <person name="Greilinger D."/>
            <person name="Munch K."/>
            <person name="Rossel N."/>
            <person name="Scherer M."/>
            <person name="Vranes M."/>
            <person name="Ladendorf O."/>
            <person name="Vincon V."/>
            <person name="Fuchs U."/>
            <person name="Sandrock B."/>
            <person name="Meng S."/>
            <person name="Ho E.C."/>
            <person name="Cahill M.J."/>
            <person name="Boyce K.J."/>
            <person name="Klose J."/>
            <person name="Klosterman S.J."/>
            <person name="Deelstra H.J."/>
            <person name="Ortiz-Castellanos L."/>
            <person name="Li W."/>
            <person name="Sanchez-Alonso P."/>
            <person name="Schreier P.H."/>
            <person name="Hauser-Hahn I."/>
            <person name="Vaupel M."/>
            <person name="Koopmann E."/>
            <person name="Friedrich G."/>
            <person name="Voss H."/>
            <person name="Schluter T."/>
            <person name="Margolis J."/>
            <person name="Platt D."/>
            <person name="Swimmer C."/>
            <person name="Gnirke A."/>
            <person name="Chen F."/>
            <person name="Vysotskaia V."/>
            <person name="Mannhaupt G."/>
            <person name="Guldener U."/>
            <person name="Munsterkotter M."/>
            <person name="Haase D."/>
            <person name="Oesterheld M."/>
            <person name="Mewes H.W."/>
            <person name="Mauceli E.W."/>
            <person name="DeCaprio D."/>
            <person name="Wade C.M."/>
            <person name="Butler J."/>
            <person name="Young S."/>
            <person name="Jaffe D.B."/>
            <person name="Calvo S."/>
            <person name="Nusbaum C."/>
            <person name="Galagan J."/>
            <person name="Birren B.W."/>
        </authorList>
    </citation>
    <scope>NUCLEOTIDE SEQUENCE [LARGE SCALE GENOMIC DNA]</scope>
    <source>
        <strain evidence="3">DSM 14603 / FGSC 9021 / UM521</strain>
    </source>
</reference>
<gene>
    <name evidence="2" type="ORF">UMAG_05876</name>
</gene>
<dbReference type="VEuPathDB" id="FungiDB:UMAG_05876"/>
<feature type="compositionally biased region" description="Low complexity" evidence="1">
    <location>
        <begin position="1"/>
        <end position="25"/>
    </location>
</feature>
<feature type="region of interest" description="Disordered" evidence="1">
    <location>
        <begin position="1171"/>
        <end position="1193"/>
    </location>
</feature>
<feature type="region of interest" description="Disordered" evidence="1">
    <location>
        <begin position="409"/>
        <end position="436"/>
    </location>
</feature>
<feature type="compositionally biased region" description="Polar residues" evidence="1">
    <location>
        <begin position="1754"/>
        <end position="1767"/>
    </location>
</feature>
<feature type="region of interest" description="Disordered" evidence="1">
    <location>
        <begin position="656"/>
        <end position="681"/>
    </location>
</feature>
<dbReference type="OrthoDB" id="2554322at2759"/>
<feature type="compositionally biased region" description="Polar residues" evidence="1">
    <location>
        <begin position="230"/>
        <end position="244"/>
    </location>
</feature>
<keyword evidence="3" id="KW-1185">Reference proteome</keyword>
<feature type="compositionally biased region" description="Polar residues" evidence="1">
    <location>
        <begin position="1327"/>
        <end position="1345"/>
    </location>
</feature>
<feature type="compositionally biased region" description="Polar residues" evidence="1">
    <location>
        <begin position="875"/>
        <end position="886"/>
    </location>
</feature>
<feature type="region of interest" description="Disordered" evidence="1">
    <location>
        <begin position="1071"/>
        <end position="1094"/>
    </location>
</feature>
<feature type="region of interest" description="Disordered" evidence="1">
    <location>
        <begin position="1748"/>
        <end position="1771"/>
    </location>
</feature>
<protein>
    <submittedName>
        <fullName evidence="2">Uncharacterized protein</fullName>
    </submittedName>
</protein>
<dbReference type="eggNOG" id="ENOG502SD3M">
    <property type="taxonomic scope" value="Eukaryota"/>
</dbReference>
<feature type="region of interest" description="Disordered" evidence="1">
    <location>
        <begin position="279"/>
        <end position="301"/>
    </location>
</feature>
<feature type="region of interest" description="Disordered" evidence="1">
    <location>
        <begin position="702"/>
        <end position="751"/>
    </location>
</feature>
<feature type="compositionally biased region" description="Basic and acidic residues" evidence="1">
    <location>
        <begin position="1519"/>
        <end position="1529"/>
    </location>
</feature>
<feature type="compositionally biased region" description="Polar residues" evidence="1">
    <location>
        <begin position="1393"/>
        <end position="1407"/>
    </location>
</feature>
<feature type="compositionally biased region" description="Low complexity" evidence="1">
    <location>
        <begin position="722"/>
        <end position="745"/>
    </location>
</feature>
<sequence length="1815" mass="195133">MRSSPSSSVGQSRSPQASQRSSPSRIAHRHQVRSDQSILAARVVVAEGSEFVLEPLPVRTSPLPSASPTGQHRRISAPNPQSYSSRPPPFAPLPPISNSSAPPRARQVDRPYRPPPSSSARFYERQQQRWLLQHTDPPPNTLEKYSAPSSIPPLLASPPLSTSRPFSATTSLVHAHPASPSHCFLLDAEQHNLAARSRSGSNASPVLRSRANSVSSLAPPATTLRARSGSAGSFTRSRISNGYMSNDDDETVENQPLQLMSAVHQDANEQQARPRSASFLPTPSDHDPLPACKKQSPESTFVDTTLGDSGDADWDAELGISETDHAEPLRLPLLPSAEHVLQSSRIRMSDSILTAPTAVVASNITKDSSNPQSCLQSINAADLRGIRVTSAVSENWDDDFLFQIDQEPIDSEPHNSYTGQSQVASDHPNSERDSAERLLQSHADQMAASEDDVENWDDAFSWNAESIFTPSASTSSSLYDFMQRSDANDRLSLGNTTYAKSALSPELPQTFSRQADSAKGHVLTSQKNNLPTVSSMTYAAGISARLAAQSDGESHQARLLQDSADHSAPRYPESKQYSALSRDRGMRSKTRVVNCRTDDSGDETETEIPSKEALASALTRPARRSLGSALGFDVRRKSVAKDAAVGKASPVCVETQNKDNVDSTQAKSHTRSQSKSKVGALQRFSFSRSRLNVANVSSTSINEMQQAEESPQRPYVNDANKSQASLLSHASTSSSTSRHGSTPTSLERSYNMLRSTSFRRLLGRSEKNSGVAIPRTTVDQASTLRRGSDPFHPMLPVSSPPRDKVSAHAVNQVMSSTSVRNTFRRSIEVTPTRPKNQSGRRGSDGSQLDLLEQALFDRSSSSITSPTFVRRARQQSDASKPTNQQPCEGCNPPAARPSLPLDYSGIRPSPTSGLRRDLSSSNTLRAGLSFAPGNATKPSVAISARQWNASKDTYAPAHSDAASTDGSAALYPYNGEKTMRGPGGHSSASRSVSASTAHSHTSVESLYGYRMRKQISTSSGADAPDSETSYGTSNGSSPRFVRQRSSTSNCYADVGSAIDTKDTAWLASVDLSGQQESSKRHEIHHGRASSMPGSPLALENTLDGTPAVPLLRTTRKDLAPDTSLSPSQMTKQMQVVSVPPGVLDATYQQAPPSTTDPGVFLAKELSMDTSAPSLASSSQAMAPSAASISSRRTAARRNSLGDLKIPSRISKAQTGIRNNMNLVRDFAKGIEELKVLKASYMDYKMNTPRITSNAGESVQNWLECADVLIGLGEGRSESDATARVDTLTHTPLSEHVDGRCITFSDASANVGPTSPLDHLANRQMLTSGTRSTSGMSQRTTSTMDSGRSVDVHREIDILSVILGGQMLTAASHSGSRSHARYQAEAYTREDLPRQNNTYPVPSSQGHSIASMADESKLATPNGETFGGKRNSADDRASTSERPVKTAPGLSSSSNPSLGDVSELNRDDVGDVNRSAKRRLRSASRAGLQGLRELLKVFKGTPVEDSGAAMSKGSGLTEIEPARDDAKDQPRYSIDGGPLTPTTSRPKRKSITLKRRSFLRSKTSLESVSAKAADMQVPPEATPPLPLSADVGWYSQPSASQKDKRKPEMSPAKSSLDMTWEAGSADRSTQGFEPRRPATASSKAVRRISFQSVLGGNGAKRQSKDVALVSEPSPKRSNTLQQHVTQVKSTQHERSHSVVQHGSSLQHARPSLVTGTCEVSRIASLDPRRVSTSVDTLHRQDQLQLQLASPAGASRTAQVRAHSSTEGTAPQPPMIQKLALRPEAMPGLLVYVMATKQHLQAAIDEMAPSSRRDVLL</sequence>
<feature type="compositionally biased region" description="Polar residues" evidence="1">
    <location>
        <begin position="414"/>
        <end position="424"/>
    </location>
</feature>
<name>A0A0D1BVV8_MYCMD</name>
<proteinExistence type="predicted"/>
<feature type="region of interest" description="Disordered" evidence="1">
    <location>
        <begin position="816"/>
        <end position="847"/>
    </location>
</feature>
<dbReference type="Proteomes" id="UP000000561">
    <property type="component" value="Chromosome 20"/>
</dbReference>
<feature type="region of interest" description="Disordered" evidence="1">
    <location>
        <begin position="955"/>
        <end position="1046"/>
    </location>
</feature>
<feature type="compositionally biased region" description="Polar residues" evidence="1">
    <location>
        <begin position="1014"/>
        <end position="1046"/>
    </location>
</feature>
<feature type="region of interest" description="Disordered" evidence="1">
    <location>
        <begin position="1"/>
        <end position="36"/>
    </location>
</feature>
<dbReference type="OMA" id="WLECADV"/>
<feature type="compositionally biased region" description="Pro residues" evidence="1">
    <location>
        <begin position="86"/>
        <end position="95"/>
    </location>
</feature>
<evidence type="ECO:0000256" key="1">
    <source>
        <dbReference type="SAM" id="MobiDB-lite"/>
    </source>
</evidence>
<accession>A0A0D1BVV8</accession>
<feature type="region of interest" description="Disordered" evidence="1">
    <location>
        <begin position="211"/>
        <end position="250"/>
    </location>
</feature>
<feature type="compositionally biased region" description="Basic and acidic residues" evidence="1">
    <location>
        <begin position="1430"/>
        <end position="1443"/>
    </location>
</feature>
<evidence type="ECO:0000313" key="3">
    <source>
        <dbReference type="Proteomes" id="UP000000561"/>
    </source>
</evidence>
<feature type="region of interest" description="Disordered" evidence="1">
    <location>
        <begin position="862"/>
        <end position="918"/>
    </location>
</feature>
<feature type="compositionally biased region" description="Polar residues" evidence="1">
    <location>
        <begin position="833"/>
        <end position="846"/>
    </location>
</feature>
<feature type="compositionally biased region" description="Low complexity" evidence="1">
    <location>
        <begin position="985"/>
        <end position="1005"/>
    </location>
</feature>
<feature type="region of interest" description="Disordered" evidence="1">
    <location>
        <begin position="1503"/>
        <end position="1689"/>
    </location>
</feature>
<organism evidence="2 3">
    <name type="scientific">Mycosarcoma maydis</name>
    <name type="common">Corn smut fungus</name>
    <name type="synonym">Ustilago maydis</name>
    <dbReference type="NCBI Taxonomy" id="5270"/>
    <lineage>
        <taxon>Eukaryota</taxon>
        <taxon>Fungi</taxon>
        <taxon>Dikarya</taxon>
        <taxon>Basidiomycota</taxon>
        <taxon>Ustilaginomycotina</taxon>
        <taxon>Ustilaginomycetes</taxon>
        <taxon>Ustilaginales</taxon>
        <taxon>Ustilaginaceae</taxon>
        <taxon>Mycosarcoma</taxon>
    </lineage>
</organism>
<dbReference type="InParanoid" id="A0A0D1BVV8"/>
<feature type="region of interest" description="Disordered" evidence="1">
    <location>
        <begin position="1369"/>
        <end position="1481"/>
    </location>
</feature>
<dbReference type="EMBL" id="CM003159">
    <property type="protein sequence ID" value="KIS66137.1"/>
    <property type="molecule type" value="Genomic_DNA"/>
</dbReference>
<evidence type="ECO:0000313" key="2">
    <source>
        <dbReference type="EMBL" id="KIS66137.1"/>
    </source>
</evidence>
<dbReference type="RefSeq" id="XP_011392228.1">
    <property type="nucleotide sequence ID" value="XM_011393926.1"/>
</dbReference>
<feature type="compositionally biased region" description="Low complexity" evidence="1">
    <location>
        <begin position="1447"/>
        <end position="1458"/>
    </location>
</feature>
<feature type="region of interest" description="Disordered" evidence="1">
    <location>
        <begin position="553"/>
        <end position="588"/>
    </location>
</feature>
<dbReference type="GeneID" id="23565642"/>
<feature type="region of interest" description="Disordered" evidence="1">
    <location>
        <begin position="1327"/>
        <end position="1347"/>
    </location>
</feature>
<dbReference type="KEGG" id="uma:UMAG_05876"/>
<feature type="region of interest" description="Disordered" evidence="1">
    <location>
        <begin position="54"/>
        <end position="128"/>
    </location>
</feature>
<feature type="compositionally biased region" description="Basic residues" evidence="1">
    <location>
        <begin position="1544"/>
        <end position="1558"/>
    </location>
</feature>